<gene>
    <name evidence="1" type="ORF">SLS59_003862</name>
</gene>
<protein>
    <submittedName>
        <fullName evidence="1">Uncharacterized protein</fullName>
    </submittedName>
</protein>
<organism evidence="1 2">
    <name type="scientific">Nothophoma quercina</name>
    <dbReference type="NCBI Taxonomy" id="749835"/>
    <lineage>
        <taxon>Eukaryota</taxon>
        <taxon>Fungi</taxon>
        <taxon>Dikarya</taxon>
        <taxon>Ascomycota</taxon>
        <taxon>Pezizomycotina</taxon>
        <taxon>Dothideomycetes</taxon>
        <taxon>Pleosporomycetidae</taxon>
        <taxon>Pleosporales</taxon>
        <taxon>Pleosporineae</taxon>
        <taxon>Didymellaceae</taxon>
        <taxon>Nothophoma</taxon>
    </lineage>
</organism>
<name>A0ABR3RJW4_9PLEO</name>
<comment type="caution">
    <text evidence="1">The sequence shown here is derived from an EMBL/GenBank/DDBJ whole genome shotgun (WGS) entry which is preliminary data.</text>
</comment>
<evidence type="ECO:0000313" key="2">
    <source>
        <dbReference type="Proteomes" id="UP001521222"/>
    </source>
</evidence>
<reference evidence="1 2" key="1">
    <citation type="submission" date="2024-02" db="EMBL/GenBank/DDBJ databases">
        <title>De novo assembly and annotation of 12 fungi associated with fruit tree decline syndrome in Ontario, Canada.</title>
        <authorList>
            <person name="Sulman M."/>
            <person name="Ellouze W."/>
            <person name="Ilyukhin E."/>
        </authorList>
    </citation>
    <scope>NUCLEOTIDE SEQUENCE [LARGE SCALE GENOMIC DNA]</scope>
    <source>
        <strain evidence="1 2">M97-236</strain>
    </source>
</reference>
<accession>A0ABR3RJW4</accession>
<keyword evidence="2" id="KW-1185">Reference proteome</keyword>
<dbReference type="EMBL" id="JAKIXB020000010">
    <property type="protein sequence ID" value="KAL1604667.1"/>
    <property type="molecule type" value="Genomic_DNA"/>
</dbReference>
<evidence type="ECO:0000313" key="1">
    <source>
        <dbReference type="EMBL" id="KAL1604667.1"/>
    </source>
</evidence>
<proteinExistence type="predicted"/>
<sequence length="361" mass="40525">MKLLAALVVPLVGARVIRYEQQVSIVQTEVEDVATAAVGVHFTTSYATAAARYENGTTVDLIRVEADADYIELMSRWTRSWKEFDCEGPIKRLRCDLEQVRREARRKLGLPITRESATLSKFVKKVRGAVEKELGTSVSTIAPVAPQLVGWVSEDFQDALDLAGLTSSRLNERGLNNKPTYWDTNAAFAGLGHGLCKSKTNLADCLDEERQMPYEHVLFLDFDNSSFSATVQYLQHADQEWSYSNRIDMELGWWKLPVFEVSRARFWAQIHEVILEVAGALQRAPNKVILLGDHGANPEFLDVVKAAMWDVLELDVSLMLSANEAEDVGMLAARGAAGFARRAETWKNWKRTPEDDESMEL</sequence>
<dbReference type="Proteomes" id="UP001521222">
    <property type="component" value="Unassembled WGS sequence"/>
</dbReference>